<keyword evidence="2" id="KW-1185">Reference proteome</keyword>
<proteinExistence type="predicted"/>
<accession>A0A395HD24</accession>
<name>A0A395HD24_9EURO</name>
<dbReference type="Proteomes" id="UP000249402">
    <property type="component" value="Unassembled WGS sequence"/>
</dbReference>
<evidence type="ECO:0000313" key="1">
    <source>
        <dbReference type="EMBL" id="RAL04134.1"/>
    </source>
</evidence>
<organism evidence="1 2">
    <name type="scientific">Aspergillus ibericus CBS 121593</name>
    <dbReference type="NCBI Taxonomy" id="1448316"/>
    <lineage>
        <taxon>Eukaryota</taxon>
        <taxon>Fungi</taxon>
        <taxon>Dikarya</taxon>
        <taxon>Ascomycota</taxon>
        <taxon>Pezizomycotina</taxon>
        <taxon>Eurotiomycetes</taxon>
        <taxon>Eurotiomycetidae</taxon>
        <taxon>Eurotiales</taxon>
        <taxon>Aspergillaceae</taxon>
        <taxon>Aspergillus</taxon>
        <taxon>Aspergillus subgen. Circumdati</taxon>
    </lineage>
</organism>
<reference evidence="1 2" key="1">
    <citation type="submission" date="2018-02" db="EMBL/GenBank/DDBJ databases">
        <title>The genomes of Aspergillus section Nigri reveals drivers in fungal speciation.</title>
        <authorList>
            <consortium name="DOE Joint Genome Institute"/>
            <person name="Vesth T.C."/>
            <person name="Nybo J."/>
            <person name="Theobald S."/>
            <person name="Brandl J."/>
            <person name="Frisvad J.C."/>
            <person name="Nielsen K.F."/>
            <person name="Lyhne E.K."/>
            <person name="Kogle M.E."/>
            <person name="Kuo A."/>
            <person name="Riley R."/>
            <person name="Clum A."/>
            <person name="Nolan M."/>
            <person name="Lipzen A."/>
            <person name="Salamov A."/>
            <person name="Henrissat B."/>
            <person name="Wiebenga A."/>
            <person name="De vries R.P."/>
            <person name="Grigoriev I.V."/>
            <person name="Mortensen U.H."/>
            <person name="Andersen M.R."/>
            <person name="Baker S.E."/>
        </authorList>
    </citation>
    <scope>NUCLEOTIDE SEQUENCE [LARGE SCALE GENOMIC DNA]</scope>
    <source>
        <strain evidence="1 2">CBS 121593</strain>
    </source>
</reference>
<dbReference type="OrthoDB" id="10473969at2759"/>
<dbReference type="EMBL" id="KZ824425">
    <property type="protein sequence ID" value="RAL04134.1"/>
    <property type="molecule type" value="Genomic_DNA"/>
</dbReference>
<evidence type="ECO:0000313" key="2">
    <source>
        <dbReference type="Proteomes" id="UP000249402"/>
    </source>
</evidence>
<gene>
    <name evidence="1" type="ORF">BO80DRAFT_422508</name>
</gene>
<sequence length="95" mass="10400">MPAKFEASFSVAIKPGRIGHAAPPAPELLSQKNSHLRRKQVCSSSVGRRAARCSLLALPSGNASPTHRFGYLPFWDIPAGTERRRPRRNATIRAP</sequence>
<dbReference type="AlphaFoldDB" id="A0A395HD24"/>
<dbReference type="VEuPathDB" id="FungiDB:BO80DRAFT_422508"/>
<dbReference type="GeneID" id="37223703"/>
<protein>
    <submittedName>
        <fullName evidence="1">Uncharacterized protein</fullName>
    </submittedName>
</protein>
<dbReference type="RefSeq" id="XP_025578461.1">
    <property type="nucleotide sequence ID" value="XM_025718838.1"/>
</dbReference>